<proteinExistence type="predicted"/>
<reference evidence="3" key="1">
    <citation type="submission" date="2020-05" db="UniProtKB">
        <authorList>
            <consortium name="EnsemblMetazoa"/>
        </authorList>
    </citation>
    <scope>IDENTIFICATION</scope>
    <source>
        <strain evidence="3">BB02</strain>
    </source>
</reference>
<dbReference type="GO" id="GO:0009044">
    <property type="term" value="F:xylan 1,4-beta-xylosidase activity"/>
    <property type="evidence" value="ECO:0007669"/>
    <property type="project" value="InterPro"/>
</dbReference>
<accession>A0A2C9L8W2</accession>
<evidence type="ECO:0000256" key="2">
    <source>
        <dbReference type="SAM" id="SignalP"/>
    </source>
</evidence>
<evidence type="ECO:0000313" key="4">
    <source>
        <dbReference type="Proteomes" id="UP000076420"/>
    </source>
</evidence>
<dbReference type="GO" id="GO:0031222">
    <property type="term" value="P:arabinan catabolic process"/>
    <property type="evidence" value="ECO:0007669"/>
    <property type="project" value="TreeGrafter"/>
</dbReference>
<dbReference type="Proteomes" id="UP000076420">
    <property type="component" value="Unassembled WGS sequence"/>
</dbReference>
<sequence>MEAIQVATLAIVVHIHWSVVGGSQFSLRYQPVGIRMTHVNSFPFQNTSLPWNVRVDDLVSRLSLDEIQLQMARGGAGIYGGPAPPIPRLGIGPYNWDTECLRGDAKASGNATAFPQAIGLAATFR</sequence>
<dbReference type="Gene3D" id="3.20.20.300">
    <property type="entry name" value="Glycoside hydrolase, family 3, N-terminal domain"/>
    <property type="match status" value="1"/>
</dbReference>
<keyword evidence="1" id="KW-0378">Hydrolase</keyword>
<organism evidence="3 4">
    <name type="scientific">Biomphalaria glabrata</name>
    <name type="common">Bloodfluke planorb</name>
    <name type="synonym">Freshwater snail</name>
    <dbReference type="NCBI Taxonomy" id="6526"/>
    <lineage>
        <taxon>Eukaryota</taxon>
        <taxon>Metazoa</taxon>
        <taxon>Spiralia</taxon>
        <taxon>Lophotrochozoa</taxon>
        <taxon>Mollusca</taxon>
        <taxon>Gastropoda</taxon>
        <taxon>Heterobranchia</taxon>
        <taxon>Euthyneura</taxon>
        <taxon>Panpulmonata</taxon>
        <taxon>Hygrophila</taxon>
        <taxon>Lymnaeoidea</taxon>
        <taxon>Planorbidae</taxon>
        <taxon>Biomphalaria</taxon>
    </lineage>
</organism>
<dbReference type="GO" id="GO:0046556">
    <property type="term" value="F:alpha-L-arabinofuranosidase activity"/>
    <property type="evidence" value="ECO:0007669"/>
    <property type="project" value="TreeGrafter"/>
</dbReference>
<dbReference type="InterPro" id="IPR017853">
    <property type="entry name" value="GH"/>
</dbReference>
<evidence type="ECO:0000256" key="1">
    <source>
        <dbReference type="ARBA" id="ARBA00022801"/>
    </source>
</evidence>
<dbReference type="VEuPathDB" id="VectorBase:BGLAX_039791"/>
<protein>
    <submittedName>
        <fullName evidence="3">Uncharacterized protein</fullName>
    </submittedName>
</protein>
<dbReference type="STRING" id="6526.A0A2C9L8W2"/>
<gene>
    <name evidence="3" type="primary">106076020</name>
</gene>
<dbReference type="EnsemblMetazoa" id="BGLB028422-RA">
    <property type="protein sequence ID" value="BGLB028422-PA"/>
    <property type="gene ID" value="BGLB028422"/>
</dbReference>
<keyword evidence="2" id="KW-0732">Signal</keyword>
<dbReference type="SUPFAM" id="SSF51445">
    <property type="entry name" value="(Trans)glycosidases"/>
    <property type="match status" value="1"/>
</dbReference>
<evidence type="ECO:0000313" key="3">
    <source>
        <dbReference type="EnsemblMetazoa" id="BGLB028422-PA"/>
    </source>
</evidence>
<dbReference type="InterPro" id="IPR036962">
    <property type="entry name" value="Glyco_hydro_3_N_sf"/>
</dbReference>
<name>A0A2C9L8W2_BIOGL</name>
<dbReference type="PANTHER" id="PTHR42721:SF42">
    <property type="entry name" value="FIBRONECTIN TYPE III-LIKE DOMAIN-CONTAINING PROTEIN"/>
    <property type="match status" value="1"/>
</dbReference>
<dbReference type="AlphaFoldDB" id="A0A2C9L8W2"/>
<dbReference type="KEGG" id="bgt:106076020"/>
<feature type="signal peptide" evidence="2">
    <location>
        <begin position="1"/>
        <end position="22"/>
    </location>
</feature>
<dbReference type="InterPro" id="IPR044993">
    <property type="entry name" value="BXL"/>
</dbReference>
<feature type="chain" id="PRO_5012519316" evidence="2">
    <location>
        <begin position="23"/>
        <end position="125"/>
    </location>
</feature>
<dbReference type="PANTHER" id="PTHR42721">
    <property type="entry name" value="SUGAR HYDROLASE-RELATED"/>
    <property type="match status" value="1"/>
</dbReference>
<dbReference type="VEuPathDB" id="VectorBase:BGLB028422"/>
<dbReference type="GO" id="GO:0045493">
    <property type="term" value="P:xylan catabolic process"/>
    <property type="evidence" value="ECO:0007669"/>
    <property type="project" value="InterPro"/>
</dbReference>